<reference evidence="1 2" key="1">
    <citation type="journal article" date="2021" name="ISME Commun">
        <title>Automated analysis of genomic sequences facilitates high-throughput and comprehensive description of bacteria.</title>
        <authorList>
            <person name="Hitch T.C.A."/>
        </authorList>
    </citation>
    <scope>NUCLEOTIDE SEQUENCE [LARGE SCALE GENOMIC DNA]</scope>
    <source>
        <strain evidence="1 2">Sanger_34</strain>
    </source>
</reference>
<sequence length="56" mass="6523">MQRVVQAPTITPPNEPLTCEGCYYIKNDDYPPCAWCIRSKVNEDYYRRPPEGEVDT</sequence>
<dbReference type="Proteomes" id="UP001652397">
    <property type="component" value="Unassembled WGS sequence"/>
</dbReference>
<gene>
    <name evidence="1" type="ORF">OCV66_07155</name>
</gene>
<protein>
    <recommendedName>
        <fullName evidence="3">Cysteine-rich CPCC domain-containing protein</fullName>
    </recommendedName>
</protein>
<organism evidence="1 2">
    <name type="scientific">Agathobaculum ammoniilyticum</name>
    <dbReference type="NCBI Taxonomy" id="2981778"/>
    <lineage>
        <taxon>Bacteria</taxon>
        <taxon>Bacillati</taxon>
        <taxon>Bacillota</taxon>
        <taxon>Clostridia</taxon>
        <taxon>Eubacteriales</taxon>
        <taxon>Butyricicoccaceae</taxon>
        <taxon>Agathobaculum</taxon>
    </lineage>
</organism>
<proteinExistence type="predicted"/>
<evidence type="ECO:0008006" key="3">
    <source>
        <dbReference type="Google" id="ProtNLM"/>
    </source>
</evidence>
<evidence type="ECO:0000313" key="2">
    <source>
        <dbReference type="Proteomes" id="UP001652397"/>
    </source>
</evidence>
<evidence type="ECO:0000313" key="1">
    <source>
        <dbReference type="EMBL" id="MCU6788869.1"/>
    </source>
</evidence>
<accession>A0ABT2U2N7</accession>
<comment type="caution">
    <text evidence="1">The sequence shown here is derived from an EMBL/GenBank/DDBJ whole genome shotgun (WGS) entry which is preliminary data.</text>
</comment>
<dbReference type="EMBL" id="JAOQJE010000005">
    <property type="protein sequence ID" value="MCU6788869.1"/>
    <property type="molecule type" value="Genomic_DNA"/>
</dbReference>
<keyword evidence="2" id="KW-1185">Reference proteome</keyword>
<name>A0ABT2U2N7_9FIRM</name>